<dbReference type="Proteomes" id="UP000242792">
    <property type="component" value="Chromosome"/>
</dbReference>
<name>A0A1V3TFY0_9BURK</name>
<dbReference type="InterPro" id="IPR036895">
    <property type="entry name" value="Uracil-DNA_glycosylase-like_sf"/>
</dbReference>
<reference evidence="1 2" key="1">
    <citation type="submission" date="2017-03" db="EMBL/GenBank/DDBJ databases">
        <title>Rapid Whole Genome Sequencing of Comamonas kerstersii Causing Continuous ambulatory Peritoneal Dialysis-Associated Peritonitis.</title>
        <authorList>
            <person name="Zheng B."/>
        </authorList>
    </citation>
    <scope>NUCLEOTIDE SEQUENCE [LARGE SCALE GENOMIC DNA]</scope>
    <source>
        <strain evidence="1 2">8943</strain>
    </source>
</reference>
<dbReference type="Gene3D" id="3.40.470.10">
    <property type="entry name" value="Uracil-DNA glycosylase-like domain"/>
    <property type="match status" value="1"/>
</dbReference>
<accession>A0A1V0BDH7</accession>
<evidence type="ECO:0000313" key="2">
    <source>
        <dbReference type="Proteomes" id="UP000242792"/>
    </source>
</evidence>
<organism evidence="1 2">
    <name type="scientific">Comamonas kerstersii</name>
    <dbReference type="NCBI Taxonomy" id="225992"/>
    <lineage>
        <taxon>Bacteria</taxon>
        <taxon>Pseudomonadati</taxon>
        <taxon>Pseudomonadota</taxon>
        <taxon>Betaproteobacteria</taxon>
        <taxon>Burkholderiales</taxon>
        <taxon>Comamonadaceae</taxon>
        <taxon>Comamonas</taxon>
    </lineage>
</organism>
<gene>
    <name evidence="1" type="ORF">B5M06_06240</name>
</gene>
<evidence type="ECO:0000313" key="1">
    <source>
        <dbReference type="EMBL" id="AQZ97921.1"/>
    </source>
</evidence>
<dbReference type="AlphaFoldDB" id="A0A1V3TFY0"/>
<proteinExistence type="predicted"/>
<dbReference type="KEGG" id="cke:B5M06_06240"/>
<dbReference type="OrthoDB" id="5290748at2"/>
<dbReference type="GeneID" id="83038918"/>
<sequence length="282" mass="29246">MSLNLDARQRAMLQEMGITIWWPKPAAAAVAAPVPVAQAAAMAVAQAPVQATATAVVDAPATAAPAATAAAAAITAPAAVPQPVPATAPARPAPTPAPAVAQAPENAVQDTAWRITPAVQAYPAATGGSADDAWLVICESPNPGAPLEGDTGKLLNNMLRALRLHHSPHVWIACMQRPGHEALPALSLPQTPVDWQDLPAGLAANMRLARPARMLLLGMQPARAVLHSQEALGRLRAQVHQVHDVPTVVSYDPAYLLRAPHAKPAAWADLCRAHALRPPPAL</sequence>
<dbReference type="EMBL" id="CP020121">
    <property type="protein sequence ID" value="AQZ97921.1"/>
    <property type="molecule type" value="Genomic_DNA"/>
</dbReference>
<dbReference type="RefSeq" id="WP_077344371.1">
    <property type="nucleotide sequence ID" value="NZ_CP020121.1"/>
</dbReference>
<protein>
    <recommendedName>
        <fullName evidence="3">Uracil-DNA glycosylase-like domain-containing protein</fullName>
    </recommendedName>
</protein>
<evidence type="ECO:0008006" key="3">
    <source>
        <dbReference type="Google" id="ProtNLM"/>
    </source>
</evidence>
<dbReference type="SUPFAM" id="SSF52141">
    <property type="entry name" value="Uracil-DNA glycosylase-like"/>
    <property type="match status" value="1"/>
</dbReference>
<accession>A0A1V3TFY0</accession>